<accession>A0A7J7L7M9</accession>
<dbReference type="Proteomes" id="UP000541444">
    <property type="component" value="Unassembled WGS sequence"/>
</dbReference>
<sequence>TSGLRARTYNRPLYRLVSAKSTRSIISEWCWLRNISDLWICNMHGWIEYWK</sequence>
<reference evidence="1 2" key="1">
    <citation type="journal article" date="2020" name="IScience">
        <title>Genome Sequencing of the Endangered Kingdonia uniflora (Circaeasteraceae, Ranunculales) Reveals Potential Mechanisms of Evolutionary Specialization.</title>
        <authorList>
            <person name="Sun Y."/>
            <person name="Deng T."/>
            <person name="Zhang A."/>
            <person name="Moore M.J."/>
            <person name="Landis J.B."/>
            <person name="Lin N."/>
            <person name="Zhang H."/>
            <person name="Zhang X."/>
            <person name="Huang J."/>
            <person name="Zhang X."/>
            <person name="Sun H."/>
            <person name="Wang H."/>
        </authorList>
    </citation>
    <scope>NUCLEOTIDE SEQUENCE [LARGE SCALE GENOMIC DNA]</scope>
    <source>
        <strain evidence="1">TB1705</strain>
        <tissue evidence="1">Leaf</tissue>
    </source>
</reference>
<keyword evidence="2" id="KW-1185">Reference proteome</keyword>
<evidence type="ECO:0000313" key="1">
    <source>
        <dbReference type="EMBL" id="KAF6138569.1"/>
    </source>
</evidence>
<name>A0A7J7L7M9_9MAGN</name>
<proteinExistence type="predicted"/>
<evidence type="ECO:0000313" key="2">
    <source>
        <dbReference type="Proteomes" id="UP000541444"/>
    </source>
</evidence>
<feature type="non-terminal residue" evidence="1">
    <location>
        <position position="1"/>
    </location>
</feature>
<dbReference type="AlphaFoldDB" id="A0A7J7L7M9"/>
<gene>
    <name evidence="1" type="ORF">GIB67_032463</name>
</gene>
<protein>
    <submittedName>
        <fullName evidence="1">Uncharacterized protein</fullName>
    </submittedName>
</protein>
<comment type="caution">
    <text evidence="1">The sequence shown here is derived from an EMBL/GenBank/DDBJ whole genome shotgun (WGS) entry which is preliminary data.</text>
</comment>
<dbReference type="EMBL" id="JACGCM010002568">
    <property type="protein sequence ID" value="KAF6138569.1"/>
    <property type="molecule type" value="Genomic_DNA"/>
</dbReference>
<organism evidence="1 2">
    <name type="scientific">Kingdonia uniflora</name>
    <dbReference type="NCBI Taxonomy" id="39325"/>
    <lineage>
        <taxon>Eukaryota</taxon>
        <taxon>Viridiplantae</taxon>
        <taxon>Streptophyta</taxon>
        <taxon>Embryophyta</taxon>
        <taxon>Tracheophyta</taxon>
        <taxon>Spermatophyta</taxon>
        <taxon>Magnoliopsida</taxon>
        <taxon>Ranunculales</taxon>
        <taxon>Circaeasteraceae</taxon>
        <taxon>Kingdonia</taxon>
    </lineage>
</organism>